<keyword evidence="1" id="KW-1185">Reference proteome</keyword>
<evidence type="ECO:0000313" key="1">
    <source>
        <dbReference type="Proteomes" id="UP000000437"/>
    </source>
</evidence>
<gene>
    <name evidence="2" type="primary">si:ch211-161m3.7</name>
</gene>
<evidence type="ECO:0000313" key="2">
    <source>
        <dbReference type="RefSeq" id="XP_073804441.1"/>
    </source>
</evidence>
<dbReference type="RefSeq" id="XP_073804441.1">
    <property type="nucleotide sequence ID" value="XM_073948340.1"/>
</dbReference>
<dbReference type="Proteomes" id="UP000000437">
    <property type="component" value="Chromosome 4"/>
</dbReference>
<sequence>MPSSGPVFTILTNCGNLKEISITHASHLKIDEIFKSGCLHQWSSALTESWGLLRCGVSDDAMASDSIEMAALGRSMFPGMLYDCRKDSFIPGVTLWDRKSMNDNLDTHPQPRTDLKFSSSDSISDKCNLMDINASLKASFLGGLIEVGGSARYLRDTKSTNQQSRVTMNYSETTRFDQLIISQLQNITYPQVFEQKTATHVITAVLYGAQAFMVFDRTLSTNDNTQEIEGELNVMIKKIPFFSIEGKGSVKMTDSDKDKAEKISCTFHGDFHLAQNPTSYMEALDTYQKLPTLLKENSQNAVPIKVWLYPLCLLNNNVAKLEREIPSSLISNTVEIIENLNEFYRVSSDLSKNTLTNDFSDIQERLSLFQESVGIYKMVFQKAVARVLPDIRGGVKEEESLADILKIHHDSPFNAGKLNQWLKDAKSELHLLSSYIEMLDGIKLEDSDGFSTILLDPDIDVVVCLIITSLSYEDPDLKKQEEFLKSDQFKKLDGADGYETDVEPVRKWFNNPDAIRQMRQSLTQFRSFSEANKDDKRMRFIVSAISDHSNPVTSIYLYEKGELKNTKFQLPSKPPPPIVKDVQDMTVSLKLQKPSTGEKVKYRVEYKESNADSAAEENWHVRNTSDEDFTLTGLEPEKSYLIRYRTVGEVGVSEASDTVSTILSSANSVTVGGNDGTEFNFITSSGSISLKEISITYSEMSLNSIQVTFSGGHKVKIGNEIGPKVKDCMLDNSEKIVAAKLWPDVNKNTLRGLEFDFDGGKKFSWKCKELGDAVSLDVKSGTCYGITGRCDNREIIALGLYFI</sequence>
<reference evidence="2" key="1">
    <citation type="submission" date="2025-08" db="UniProtKB">
        <authorList>
            <consortium name="RefSeq"/>
        </authorList>
    </citation>
    <scope>IDENTIFICATION</scope>
    <source>
        <strain evidence="2">Tuebingen</strain>
        <tissue evidence="2">Fibroblasts and whole tissue</tissue>
    </source>
</reference>
<accession>A0AC58JD84</accession>
<protein>
    <submittedName>
        <fullName evidence="2">Cytolytic toxin-alpha isoform X1</fullName>
    </submittedName>
</protein>
<organism evidence="1 2">
    <name type="scientific">Danio rerio</name>
    <name type="common">Zebrafish</name>
    <name type="synonym">Brachydanio rerio</name>
    <dbReference type="NCBI Taxonomy" id="7955"/>
    <lineage>
        <taxon>Eukaryota</taxon>
        <taxon>Metazoa</taxon>
        <taxon>Chordata</taxon>
        <taxon>Craniata</taxon>
        <taxon>Vertebrata</taxon>
        <taxon>Euteleostomi</taxon>
        <taxon>Actinopterygii</taxon>
        <taxon>Neopterygii</taxon>
        <taxon>Teleostei</taxon>
        <taxon>Ostariophysi</taxon>
        <taxon>Cypriniformes</taxon>
        <taxon>Danionidae</taxon>
        <taxon>Danioninae</taxon>
        <taxon>Danio</taxon>
    </lineage>
</organism>
<proteinExistence type="predicted"/>
<name>A0AC58JD84_DANRE</name>